<organism evidence="3">
    <name type="scientific">Tanacetum cinerariifolium</name>
    <name type="common">Dalmatian daisy</name>
    <name type="synonym">Chrysanthemum cinerariifolium</name>
    <dbReference type="NCBI Taxonomy" id="118510"/>
    <lineage>
        <taxon>Eukaryota</taxon>
        <taxon>Viridiplantae</taxon>
        <taxon>Streptophyta</taxon>
        <taxon>Embryophyta</taxon>
        <taxon>Tracheophyta</taxon>
        <taxon>Spermatophyta</taxon>
        <taxon>Magnoliopsida</taxon>
        <taxon>eudicotyledons</taxon>
        <taxon>Gunneridae</taxon>
        <taxon>Pentapetalae</taxon>
        <taxon>asterids</taxon>
        <taxon>campanulids</taxon>
        <taxon>Asterales</taxon>
        <taxon>Asteraceae</taxon>
        <taxon>Asteroideae</taxon>
        <taxon>Anthemideae</taxon>
        <taxon>Anthemidinae</taxon>
        <taxon>Tanacetum</taxon>
    </lineage>
</organism>
<reference evidence="3" key="1">
    <citation type="journal article" date="2019" name="Sci. Rep.">
        <title>Draft genome of Tanacetum cinerariifolium, the natural source of mosquito coil.</title>
        <authorList>
            <person name="Yamashiro T."/>
            <person name="Shiraishi A."/>
            <person name="Satake H."/>
            <person name="Nakayama K."/>
        </authorList>
    </citation>
    <scope>NUCLEOTIDE SEQUENCE</scope>
</reference>
<dbReference type="EMBL" id="BKCJ011859278">
    <property type="protein sequence ID" value="GFD58943.1"/>
    <property type="molecule type" value="Genomic_DNA"/>
</dbReference>
<accession>A0A699XIE1</accession>
<protein>
    <recommendedName>
        <fullName evidence="4">Reverse transcriptase domain-containing protein</fullName>
    </recommendedName>
</protein>
<evidence type="ECO:0000256" key="2">
    <source>
        <dbReference type="SAM" id="Phobius"/>
    </source>
</evidence>
<keyword evidence="2" id="KW-1133">Transmembrane helix</keyword>
<evidence type="ECO:0000256" key="1">
    <source>
        <dbReference type="SAM" id="MobiDB-lite"/>
    </source>
</evidence>
<evidence type="ECO:0008006" key="4">
    <source>
        <dbReference type="Google" id="ProtNLM"/>
    </source>
</evidence>
<feature type="transmembrane region" description="Helical" evidence="2">
    <location>
        <begin position="57"/>
        <end position="75"/>
    </location>
</feature>
<evidence type="ECO:0000313" key="3">
    <source>
        <dbReference type="EMBL" id="GFD58943.1"/>
    </source>
</evidence>
<proteinExistence type="predicted"/>
<comment type="caution">
    <text evidence="3">The sequence shown here is derived from an EMBL/GenBank/DDBJ whole genome shotgun (WGS) entry which is preliminary data.</text>
</comment>
<feature type="non-terminal residue" evidence="3">
    <location>
        <position position="1"/>
    </location>
</feature>
<dbReference type="AlphaFoldDB" id="A0A699XIE1"/>
<keyword evidence="2" id="KW-0472">Membrane</keyword>
<name>A0A699XIE1_TANCI</name>
<keyword evidence="2" id="KW-0812">Transmembrane</keyword>
<feature type="region of interest" description="Disordered" evidence="1">
    <location>
        <begin position="1"/>
        <end position="24"/>
    </location>
</feature>
<sequence length="83" mass="9740">NEESDFDNPSFPRPPSEPPDDEFDFELDVGEEISVVMNDSDELECLDPRDEFDNDDYFSFMFLIYAEVFSFLLFAESKDTIFD</sequence>
<gene>
    <name evidence="3" type="ORF">Tci_930912</name>
</gene>
<feature type="non-terminal residue" evidence="3">
    <location>
        <position position="83"/>
    </location>
</feature>